<dbReference type="InterPro" id="IPR036097">
    <property type="entry name" value="HisK_dim/P_sf"/>
</dbReference>
<evidence type="ECO:0000256" key="3">
    <source>
        <dbReference type="ARBA" id="ARBA00022553"/>
    </source>
</evidence>
<dbReference type="InterPro" id="IPR011623">
    <property type="entry name" value="7TMR_DISM_rcpt_extracell_dom1"/>
</dbReference>
<dbReference type="AlphaFoldDB" id="A0A377Q679"/>
<dbReference type="SUPFAM" id="SSF55874">
    <property type="entry name" value="ATPase domain of HSP90 chaperone/DNA topoisomerase II/histidine kinase"/>
    <property type="match status" value="1"/>
</dbReference>
<dbReference type="InterPro" id="IPR003594">
    <property type="entry name" value="HATPase_dom"/>
</dbReference>
<proteinExistence type="predicted"/>
<feature type="domain" description="Response regulatory" evidence="9">
    <location>
        <begin position="672"/>
        <end position="786"/>
    </location>
</feature>
<dbReference type="Pfam" id="PF07696">
    <property type="entry name" value="7TMR-DISMED2"/>
    <property type="match status" value="1"/>
</dbReference>
<dbReference type="PROSITE" id="PS50110">
    <property type="entry name" value="RESPONSE_REGULATORY"/>
    <property type="match status" value="1"/>
</dbReference>
<dbReference type="InterPro" id="IPR036641">
    <property type="entry name" value="HPT_dom_sf"/>
</dbReference>
<keyword evidence="4 10" id="KW-0808">Transferase</keyword>
<dbReference type="Gene3D" id="1.10.287.130">
    <property type="match status" value="1"/>
</dbReference>
<accession>A0A377Q679</accession>
<feature type="transmembrane region" description="Helical" evidence="7">
    <location>
        <begin position="205"/>
        <end position="231"/>
    </location>
</feature>
<dbReference type="SMART" id="SM00388">
    <property type="entry name" value="HisKA"/>
    <property type="match status" value="1"/>
</dbReference>
<reference evidence="11 13" key="2">
    <citation type="submission" date="2019-03" db="EMBL/GenBank/DDBJ databases">
        <title>Genomic Encyclopedia of Type Strains, Phase IV (KMG-IV): sequencing the most valuable type-strain genomes for metagenomic binning, comparative biology and taxonomic classification.</title>
        <authorList>
            <person name="Goeker M."/>
        </authorList>
    </citation>
    <scope>NUCLEOTIDE SEQUENCE [LARGE SCALE GENOMIC DNA]</scope>
    <source>
        <strain evidence="11 13">DSM 3764</strain>
    </source>
</reference>
<dbReference type="CDD" id="cd00082">
    <property type="entry name" value="HisKA"/>
    <property type="match status" value="1"/>
</dbReference>
<keyword evidence="7" id="KW-0472">Membrane</keyword>
<dbReference type="EMBL" id="UGHR01000001">
    <property type="protein sequence ID" value="STQ90268.1"/>
    <property type="molecule type" value="Genomic_DNA"/>
</dbReference>
<evidence type="ECO:0000256" key="1">
    <source>
        <dbReference type="ARBA" id="ARBA00000085"/>
    </source>
</evidence>
<comment type="catalytic activity">
    <reaction evidence="1">
        <text>ATP + protein L-histidine = ADP + protein N-phospho-L-histidine.</text>
        <dbReference type="EC" id="2.7.13.3"/>
    </reaction>
</comment>
<dbReference type="CDD" id="cd16922">
    <property type="entry name" value="HATPase_EvgS-ArcB-TorS-like"/>
    <property type="match status" value="1"/>
</dbReference>
<dbReference type="PRINTS" id="PR00344">
    <property type="entry name" value="BCTRLSENSOR"/>
</dbReference>
<evidence type="ECO:0000259" key="8">
    <source>
        <dbReference type="PROSITE" id="PS50109"/>
    </source>
</evidence>
<reference evidence="10 12" key="1">
    <citation type="submission" date="2018-06" db="EMBL/GenBank/DDBJ databases">
        <authorList>
            <consortium name="Pathogen Informatics"/>
            <person name="Doyle S."/>
        </authorList>
    </citation>
    <scope>NUCLEOTIDE SEQUENCE [LARGE SCALE GENOMIC DNA]</scope>
    <source>
        <strain evidence="10 12">NCTC11159</strain>
    </source>
</reference>
<dbReference type="InterPro" id="IPR004358">
    <property type="entry name" value="Sig_transdc_His_kin-like_C"/>
</dbReference>
<dbReference type="SUPFAM" id="SSF47226">
    <property type="entry name" value="Histidine-containing phosphotransfer domain, HPT domain"/>
    <property type="match status" value="1"/>
</dbReference>
<dbReference type="CDD" id="cd17546">
    <property type="entry name" value="REC_hyHK_CKI1_RcsC-like"/>
    <property type="match status" value="1"/>
</dbReference>
<evidence type="ECO:0000313" key="11">
    <source>
        <dbReference type="EMBL" id="TCU86936.1"/>
    </source>
</evidence>
<dbReference type="Gene3D" id="3.30.565.10">
    <property type="entry name" value="Histidine kinase-like ATPase, C-terminal domain"/>
    <property type="match status" value="1"/>
</dbReference>
<dbReference type="Pfam" id="PF07695">
    <property type="entry name" value="7TMR-DISM_7TM"/>
    <property type="match status" value="1"/>
</dbReference>
<dbReference type="Proteomes" id="UP000255108">
    <property type="component" value="Unassembled WGS sequence"/>
</dbReference>
<evidence type="ECO:0000256" key="5">
    <source>
        <dbReference type="ARBA" id="ARBA00022777"/>
    </source>
</evidence>
<feature type="transmembrane region" description="Helical" evidence="7">
    <location>
        <begin position="296"/>
        <end position="316"/>
    </location>
</feature>
<dbReference type="Proteomes" id="UP000295794">
    <property type="component" value="Unassembled WGS sequence"/>
</dbReference>
<feature type="modified residue" description="4-aspartylphosphate" evidence="6">
    <location>
        <position position="722"/>
    </location>
</feature>
<keyword evidence="3 6" id="KW-0597">Phosphoprotein</keyword>
<dbReference type="EMBL" id="SMBT01000005">
    <property type="protein sequence ID" value="TCU86936.1"/>
    <property type="molecule type" value="Genomic_DNA"/>
</dbReference>
<dbReference type="EC" id="2.7.13.3" evidence="2"/>
<evidence type="ECO:0000256" key="2">
    <source>
        <dbReference type="ARBA" id="ARBA00012438"/>
    </source>
</evidence>
<organism evidence="10 12">
    <name type="scientific">Iodobacter fluviatilis</name>
    <dbReference type="NCBI Taxonomy" id="537"/>
    <lineage>
        <taxon>Bacteria</taxon>
        <taxon>Pseudomonadati</taxon>
        <taxon>Pseudomonadota</taxon>
        <taxon>Betaproteobacteria</taxon>
        <taxon>Neisseriales</taxon>
        <taxon>Chitinibacteraceae</taxon>
        <taxon>Iodobacter</taxon>
    </lineage>
</organism>
<dbReference type="RefSeq" id="WP_115226616.1">
    <property type="nucleotide sequence ID" value="NZ_CAWOLO010000005.1"/>
</dbReference>
<dbReference type="SUPFAM" id="SSF52172">
    <property type="entry name" value="CheY-like"/>
    <property type="match status" value="1"/>
</dbReference>
<keyword evidence="13" id="KW-1185">Reference proteome</keyword>
<dbReference type="PROSITE" id="PS50109">
    <property type="entry name" value="HIS_KIN"/>
    <property type="match status" value="1"/>
</dbReference>
<dbReference type="Gene3D" id="3.40.50.2300">
    <property type="match status" value="1"/>
</dbReference>
<dbReference type="InterPro" id="IPR011622">
    <property type="entry name" value="7TMR_DISM_rcpt_extracell_dom2"/>
</dbReference>
<dbReference type="GO" id="GO:0000155">
    <property type="term" value="F:phosphorelay sensor kinase activity"/>
    <property type="evidence" value="ECO:0007669"/>
    <property type="project" value="InterPro"/>
</dbReference>
<dbReference type="Pfam" id="PF02518">
    <property type="entry name" value="HATPase_c"/>
    <property type="match status" value="1"/>
</dbReference>
<protein>
    <recommendedName>
        <fullName evidence="2">histidine kinase</fullName>
        <ecNumber evidence="2">2.7.13.3</ecNumber>
    </recommendedName>
</protein>
<dbReference type="InterPro" id="IPR003661">
    <property type="entry name" value="HisK_dim/P_dom"/>
</dbReference>
<dbReference type="InterPro" id="IPR011006">
    <property type="entry name" value="CheY-like_superfamily"/>
</dbReference>
<feature type="transmembrane region" description="Helical" evidence="7">
    <location>
        <begin position="325"/>
        <end position="344"/>
    </location>
</feature>
<dbReference type="SMART" id="SM00448">
    <property type="entry name" value="REC"/>
    <property type="match status" value="1"/>
</dbReference>
<sequence length="897" mass="98848">MFLFGQAQAFTVNEGMAGVQIEHELKVWQDPSRRLDVHGAEKQRDTGQFHTPKGLLHVLGYSRNAVWFSFRLDNPSPSPISHYLEYTEAQIGGVTLYTRQKGEPWKSQHFNAAQSEYSRPLATVRPIFLQKIQANTQLEVLMRVVYSEEEDMAGPIVSDVRIWGEKEFLRANNREMLLWGAMLGIMLLVSFAALAVFSAARDQTFLFYGLNLITLTLAHLSATGLMPLYLWQGQYSLTLLYILSGFYYICAAQFVRLYLKTSQITPRLDIGLKAIIACGAISSAAALFGFTQFTLLALEMGGAGFLLHIAASLYAVRYRVSGARLFALAWTIYTVSITVTWGLRGFGLIDHTPLSYRYNSVGIVIEILLFSAAMALRVAEINRQKERLEHAYRLQLEREASELEALVMQRTHELDLARRDAEAGNLAKGNFLAHVSHEIRTPLTSILGYVDRLKHDNTLNTAQQQSLSHIADSGDYLLSLIGNVLNVSKLEVGLAQLDESTISIEVLVRQLKSLFEEQAKSKNISFTIHSELQGDFVLDTGKLRQILVNLVGNAIKFTEQGSVRLSLSLEQINGQSCLMAEVIDTGPGIAEADCQKVFAPFEQTWLGKRAGGAGLGLSICKDFAQLMGGSISLKSELGKGADFTVCVPVQSKATGSLTPLYSAETIRLDGQTILIAEDQEINRELLNELLHTAGAEVIACEDGLSALSAWRTAGPIDTVLLDYHMPLMNGMQVSKSLRALHFKGRILLVSAGHSPNQADLAAAGIDQWIEKPFHRTTLFAALAQTVATANQAPELAILDLEQVAQALAYPPEKCIKVAQRGLDRITLLFTQLTEESIFENRQRHAHSAKGIAGQIGANRLSHCLGQLENKPDDPAIRLQAQAEIKAALSQLQKNQSS</sequence>
<dbReference type="Gene3D" id="2.60.40.2380">
    <property type="match status" value="1"/>
</dbReference>
<dbReference type="PANTHER" id="PTHR43047">
    <property type="entry name" value="TWO-COMPONENT HISTIDINE PROTEIN KINASE"/>
    <property type="match status" value="1"/>
</dbReference>
<evidence type="ECO:0000313" key="10">
    <source>
        <dbReference type="EMBL" id="STQ90268.1"/>
    </source>
</evidence>
<feature type="transmembrane region" description="Helical" evidence="7">
    <location>
        <begin position="176"/>
        <end position="198"/>
    </location>
</feature>
<dbReference type="Pfam" id="PF00512">
    <property type="entry name" value="HisKA"/>
    <property type="match status" value="1"/>
</dbReference>
<dbReference type="SUPFAM" id="SSF47384">
    <property type="entry name" value="Homodimeric domain of signal transducing histidine kinase"/>
    <property type="match status" value="1"/>
</dbReference>
<keyword evidence="7" id="KW-0812">Transmembrane</keyword>
<dbReference type="InterPro" id="IPR001789">
    <property type="entry name" value="Sig_transdc_resp-reg_receiver"/>
</dbReference>
<evidence type="ECO:0000256" key="6">
    <source>
        <dbReference type="PROSITE-ProRule" id="PRU00169"/>
    </source>
</evidence>
<dbReference type="InterPro" id="IPR036890">
    <property type="entry name" value="HATPase_C_sf"/>
</dbReference>
<feature type="transmembrane region" description="Helical" evidence="7">
    <location>
        <begin position="237"/>
        <end position="259"/>
    </location>
</feature>
<evidence type="ECO:0000256" key="7">
    <source>
        <dbReference type="SAM" id="Phobius"/>
    </source>
</evidence>
<gene>
    <name evidence="10" type="primary">evgS_2</name>
    <name evidence="11" type="ORF">EV682_10561</name>
    <name evidence="10" type="ORF">NCTC11159_01332</name>
</gene>
<dbReference type="SMART" id="SM00387">
    <property type="entry name" value="HATPase_c"/>
    <property type="match status" value="1"/>
</dbReference>
<evidence type="ECO:0000313" key="12">
    <source>
        <dbReference type="Proteomes" id="UP000255108"/>
    </source>
</evidence>
<keyword evidence="5 11" id="KW-0418">Kinase</keyword>
<dbReference type="OrthoDB" id="9810730at2"/>
<dbReference type="InterPro" id="IPR005467">
    <property type="entry name" value="His_kinase_dom"/>
</dbReference>
<dbReference type="Pfam" id="PF00072">
    <property type="entry name" value="Response_reg"/>
    <property type="match status" value="1"/>
</dbReference>
<evidence type="ECO:0000313" key="13">
    <source>
        <dbReference type="Proteomes" id="UP000295794"/>
    </source>
</evidence>
<name>A0A377Q679_9NEIS</name>
<keyword evidence="7" id="KW-1133">Transmembrane helix</keyword>
<dbReference type="Gene3D" id="1.20.120.160">
    <property type="entry name" value="HPT domain"/>
    <property type="match status" value="1"/>
</dbReference>
<feature type="transmembrane region" description="Helical" evidence="7">
    <location>
        <begin position="271"/>
        <end position="290"/>
    </location>
</feature>
<feature type="domain" description="Histidine kinase" evidence="8">
    <location>
        <begin position="434"/>
        <end position="651"/>
    </location>
</feature>
<evidence type="ECO:0000259" key="9">
    <source>
        <dbReference type="PROSITE" id="PS50110"/>
    </source>
</evidence>
<evidence type="ECO:0000256" key="4">
    <source>
        <dbReference type="ARBA" id="ARBA00022679"/>
    </source>
</evidence>